<proteinExistence type="predicted"/>
<comment type="caution">
    <text evidence="1">The sequence shown here is derived from an EMBL/GenBank/DDBJ whole genome shotgun (WGS) entry which is preliminary data.</text>
</comment>
<evidence type="ECO:0000313" key="2">
    <source>
        <dbReference type="Proteomes" id="UP001055811"/>
    </source>
</evidence>
<dbReference type="EMBL" id="CM042009">
    <property type="protein sequence ID" value="KAI3788639.1"/>
    <property type="molecule type" value="Genomic_DNA"/>
</dbReference>
<reference evidence="2" key="1">
    <citation type="journal article" date="2022" name="Mol. Ecol. Resour.">
        <title>The genomes of chicory, endive, great burdock and yacon provide insights into Asteraceae palaeo-polyploidization history and plant inulin production.</title>
        <authorList>
            <person name="Fan W."/>
            <person name="Wang S."/>
            <person name="Wang H."/>
            <person name="Wang A."/>
            <person name="Jiang F."/>
            <person name="Liu H."/>
            <person name="Zhao H."/>
            <person name="Xu D."/>
            <person name="Zhang Y."/>
        </authorList>
    </citation>
    <scope>NUCLEOTIDE SEQUENCE [LARGE SCALE GENOMIC DNA]</scope>
    <source>
        <strain evidence="2">cv. Punajuju</strain>
    </source>
</reference>
<name>A0ACB9GYU3_CICIN</name>
<reference evidence="1 2" key="2">
    <citation type="journal article" date="2022" name="Mol. Ecol. Resour.">
        <title>The genomes of chicory, endive, great burdock and yacon provide insights into Asteraceae paleo-polyploidization history and plant inulin production.</title>
        <authorList>
            <person name="Fan W."/>
            <person name="Wang S."/>
            <person name="Wang H."/>
            <person name="Wang A."/>
            <person name="Jiang F."/>
            <person name="Liu H."/>
            <person name="Zhao H."/>
            <person name="Xu D."/>
            <person name="Zhang Y."/>
        </authorList>
    </citation>
    <scope>NUCLEOTIDE SEQUENCE [LARGE SCALE GENOMIC DNA]</scope>
    <source>
        <strain evidence="2">cv. Punajuju</strain>
        <tissue evidence="1">Leaves</tissue>
    </source>
</reference>
<keyword evidence="2" id="KW-1185">Reference proteome</keyword>
<accession>A0ACB9GYU3</accession>
<gene>
    <name evidence="1" type="ORF">L2E82_01411</name>
</gene>
<dbReference type="Proteomes" id="UP001055811">
    <property type="component" value="Linkage Group LG01"/>
</dbReference>
<protein>
    <submittedName>
        <fullName evidence="1">Uncharacterized protein</fullName>
    </submittedName>
</protein>
<organism evidence="1 2">
    <name type="scientific">Cichorium intybus</name>
    <name type="common">Chicory</name>
    <dbReference type="NCBI Taxonomy" id="13427"/>
    <lineage>
        <taxon>Eukaryota</taxon>
        <taxon>Viridiplantae</taxon>
        <taxon>Streptophyta</taxon>
        <taxon>Embryophyta</taxon>
        <taxon>Tracheophyta</taxon>
        <taxon>Spermatophyta</taxon>
        <taxon>Magnoliopsida</taxon>
        <taxon>eudicotyledons</taxon>
        <taxon>Gunneridae</taxon>
        <taxon>Pentapetalae</taxon>
        <taxon>asterids</taxon>
        <taxon>campanulids</taxon>
        <taxon>Asterales</taxon>
        <taxon>Asteraceae</taxon>
        <taxon>Cichorioideae</taxon>
        <taxon>Cichorieae</taxon>
        <taxon>Cichoriinae</taxon>
        <taxon>Cichorium</taxon>
    </lineage>
</organism>
<evidence type="ECO:0000313" key="1">
    <source>
        <dbReference type="EMBL" id="KAI3788639.1"/>
    </source>
</evidence>
<sequence length="81" mass="8917">MSEVEPSRLQPSHHRHGTGEALSPDSDSHYRVGSSNNFHSRTHFMNAAATTDPDKSCIFTFQLFLSLRSVSGSEASPEPDQ</sequence>